<sequence>MATGSSALPEVITPDMVTCVWVCPDFDAARKAASSSGQPEPEMTIHLEAAPATRDHCGREIQIRDERGRVVMRQWNRR</sequence>
<dbReference type="EMBL" id="PP232116">
    <property type="protein sequence ID" value="XAG98254.1"/>
    <property type="molecule type" value="Genomic_DNA"/>
</dbReference>
<gene>
    <name evidence="1" type="ORF">vBMseSP1_gp50</name>
</gene>
<proteinExistence type="predicted"/>
<accession>A0AB38ZLQ8</accession>
<organism evidence="1">
    <name type="scientific">Mesorhizobium phage vB_MseS-P1</name>
    <dbReference type="NCBI Taxonomy" id="3120101"/>
    <lineage>
        <taxon>Viruses</taxon>
    </lineage>
</organism>
<evidence type="ECO:0000313" key="1">
    <source>
        <dbReference type="EMBL" id="XAG98254.1"/>
    </source>
</evidence>
<protein>
    <submittedName>
        <fullName evidence="1">Uncharacterized protein</fullName>
    </submittedName>
</protein>
<name>A0AB38ZLQ8_9VIRU</name>
<reference evidence="1" key="1">
    <citation type="submission" date="2024-01" db="EMBL/GenBank/DDBJ databases">
        <title>New evidence supports the origin of RcGTA from prophage.</title>
        <authorList>
            <person name="Xu Y."/>
            <person name="Liu B."/>
            <person name="Chen F."/>
        </authorList>
    </citation>
    <scope>NUCLEOTIDE SEQUENCE</scope>
</reference>